<dbReference type="InterPro" id="IPR035911">
    <property type="entry name" value="MurE/MurF_N"/>
</dbReference>
<dbReference type="PANTHER" id="PTHR23135:SF4">
    <property type="entry name" value="UDP-N-ACETYLMURAMOYL-L-ALANYL-D-GLUTAMATE--2,6-DIAMINOPIMELATE LIGASE MURE HOMOLOG, CHLOROPLASTIC"/>
    <property type="match status" value="1"/>
</dbReference>
<dbReference type="InterPro" id="IPR036565">
    <property type="entry name" value="Mur-like_cat_sf"/>
</dbReference>
<evidence type="ECO:0000256" key="14">
    <source>
        <dbReference type="ARBA" id="ARBA00081560"/>
    </source>
</evidence>
<comment type="function">
    <text evidence="9 15">Catalyzes the addition of meso-diaminopimelic acid to the nucleotide precursor UDP-N-acetylmuramoyl-L-alanyl-D-glutamate (UMAG) in the biosynthesis of bacterial cell-wall peptidoglycan.</text>
</comment>
<dbReference type="SUPFAM" id="SSF53244">
    <property type="entry name" value="MurD-like peptide ligases, peptide-binding domain"/>
    <property type="match status" value="1"/>
</dbReference>
<evidence type="ECO:0000313" key="20">
    <source>
        <dbReference type="EMBL" id="MBC1499540.1"/>
    </source>
</evidence>
<feature type="binding site" evidence="15">
    <location>
        <position position="182"/>
    </location>
    <ligand>
        <name>UDP-N-acetyl-alpha-D-muramoyl-L-alanyl-D-glutamate</name>
        <dbReference type="ChEBI" id="CHEBI:83900"/>
    </ligand>
</feature>
<dbReference type="Proteomes" id="UP000564536">
    <property type="component" value="Unassembled WGS sequence"/>
</dbReference>
<feature type="domain" description="Mur ligase N-terminal catalytic" evidence="17">
    <location>
        <begin position="27"/>
        <end position="99"/>
    </location>
</feature>
<evidence type="ECO:0000256" key="16">
    <source>
        <dbReference type="RuleBase" id="RU004135"/>
    </source>
</evidence>
<dbReference type="GO" id="GO:0009252">
    <property type="term" value="P:peptidoglycan biosynthetic process"/>
    <property type="evidence" value="ECO:0007669"/>
    <property type="project" value="UniProtKB-UniRule"/>
</dbReference>
<keyword evidence="15" id="KW-0067">ATP-binding</keyword>
<gene>
    <name evidence="15" type="primary">murE</name>
    <name evidence="20" type="ORF">HB943_02915</name>
</gene>
<evidence type="ECO:0000256" key="9">
    <source>
        <dbReference type="ARBA" id="ARBA00056782"/>
    </source>
</evidence>
<dbReference type="GO" id="GO:0005524">
    <property type="term" value="F:ATP binding"/>
    <property type="evidence" value="ECO:0007669"/>
    <property type="project" value="UniProtKB-UniRule"/>
</dbReference>
<evidence type="ECO:0000256" key="5">
    <source>
        <dbReference type="ARBA" id="ARBA00022984"/>
    </source>
</evidence>
<dbReference type="RefSeq" id="WP_185424504.1">
    <property type="nucleotide sequence ID" value="NZ_JAARRL010000003.1"/>
</dbReference>
<evidence type="ECO:0000256" key="6">
    <source>
        <dbReference type="ARBA" id="ARBA00023306"/>
    </source>
</evidence>
<dbReference type="AlphaFoldDB" id="A0A841Z2P8"/>
<comment type="caution">
    <text evidence="20">The sequence shown here is derived from an EMBL/GenBank/DDBJ whole genome shotgun (WGS) entry which is preliminary data.</text>
</comment>
<dbReference type="InterPro" id="IPR005761">
    <property type="entry name" value="UDP-N-AcMur-Glu-dNH2Pim_ligase"/>
</dbReference>
<comment type="cofactor">
    <cofactor evidence="15">
        <name>Mg(2+)</name>
        <dbReference type="ChEBI" id="CHEBI:18420"/>
    </cofactor>
</comment>
<keyword evidence="15" id="KW-0547">Nucleotide-binding</keyword>
<dbReference type="NCBIfam" id="TIGR01085">
    <property type="entry name" value="murE"/>
    <property type="match status" value="1"/>
</dbReference>
<evidence type="ECO:0000256" key="1">
    <source>
        <dbReference type="ARBA" id="ARBA00004752"/>
    </source>
</evidence>
<keyword evidence="4 15" id="KW-0133">Cell shape</keyword>
<dbReference type="GO" id="GO:0000287">
    <property type="term" value="F:magnesium ion binding"/>
    <property type="evidence" value="ECO:0007669"/>
    <property type="project" value="UniProtKB-UniRule"/>
</dbReference>
<accession>A0A841Z2P8</accession>
<dbReference type="EMBL" id="JAARRL010000003">
    <property type="protein sequence ID" value="MBC1499540.1"/>
    <property type="molecule type" value="Genomic_DNA"/>
</dbReference>
<dbReference type="InterPro" id="IPR013221">
    <property type="entry name" value="Mur_ligase_cen"/>
</dbReference>
<feature type="modified residue" description="N6-carboxylysine" evidence="15">
    <location>
        <position position="222"/>
    </location>
</feature>
<feature type="binding site" evidence="15">
    <location>
        <begin position="414"/>
        <end position="417"/>
    </location>
    <ligand>
        <name>meso-2,6-diaminopimelate</name>
        <dbReference type="ChEBI" id="CHEBI:57791"/>
    </ligand>
</feature>
<evidence type="ECO:0000256" key="13">
    <source>
        <dbReference type="ARBA" id="ARBA00076158"/>
    </source>
</evidence>
<dbReference type="Pfam" id="PF02875">
    <property type="entry name" value="Mur_ligase_C"/>
    <property type="match status" value="1"/>
</dbReference>
<feature type="binding site" evidence="15">
    <location>
        <position position="390"/>
    </location>
    <ligand>
        <name>meso-2,6-diaminopimelate</name>
        <dbReference type="ChEBI" id="CHEBI:57791"/>
    </ligand>
</feature>
<comment type="catalytic activity">
    <reaction evidence="8 15">
        <text>UDP-N-acetyl-alpha-D-muramoyl-L-alanyl-D-glutamate + meso-2,6-diaminopimelate + ATP = UDP-N-acetyl-alpha-D-muramoyl-L-alanyl-gamma-D-glutamyl-meso-2,6-diaminopimelate + ADP + phosphate + H(+)</text>
        <dbReference type="Rhea" id="RHEA:23676"/>
        <dbReference type="ChEBI" id="CHEBI:15378"/>
        <dbReference type="ChEBI" id="CHEBI:30616"/>
        <dbReference type="ChEBI" id="CHEBI:43474"/>
        <dbReference type="ChEBI" id="CHEBI:57791"/>
        <dbReference type="ChEBI" id="CHEBI:83900"/>
        <dbReference type="ChEBI" id="CHEBI:83905"/>
        <dbReference type="ChEBI" id="CHEBI:456216"/>
        <dbReference type="EC" id="6.3.2.13"/>
    </reaction>
</comment>
<protein>
    <recommendedName>
        <fullName evidence="11 15">UDP-N-acetylmuramoyl-L-alanyl-D-glutamate--2,6-diaminopimelate ligase</fullName>
        <ecNumber evidence="10 15">6.3.2.13</ecNumber>
    </recommendedName>
    <alternativeName>
        <fullName evidence="12 15">Meso-A2pm-adding enzyme</fullName>
    </alternativeName>
    <alternativeName>
        <fullName evidence="13 15">Meso-diaminopimelate-adding enzyme</fullName>
    </alternativeName>
    <alternativeName>
        <fullName evidence="14 15">UDP-MurNAc-L-Ala-D-Glu:meso-diaminopimelate ligase</fullName>
    </alternativeName>
    <alternativeName>
        <fullName evidence="15">UDP-MurNAc-tripeptide synthetase</fullName>
    </alternativeName>
    <alternativeName>
        <fullName evidence="15">UDP-N-acetylmuramyl-tripeptide synthetase</fullName>
    </alternativeName>
</protein>
<dbReference type="GO" id="GO:0051301">
    <property type="term" value="P:cell division"/>
    <property type="evidence" value="ECO:0007669"/>
    <property type="project" value="UniProtKB-KW"/>
</dbReference>
<dbReference type="Gene3D" id="3.40.1390.10">
    <property type="entry name" value="MurE/MurF, N-terminal domain"/>
    <property type="match status" value="1"/>
</dbReference>
<dbReference type="SUPFAM" id="SSF53623">
    <property type="entry name" value="MurD-like peptide ligases, catalytic domain"/>
    <property type="match status" value="1"/>
</dbReference>
<feature type="binding site" evidence="15">
    <location>
        <position position="190"/>
    </location>
    <ligand>
        <name>UDP-N-acetyl-alpha-D-muramoyl-L-alanyl-D-glutamate</name>
        <dbReference type="ChEBI" id="CHEBI:83900"/>
    </ligand>
</feature>
<feature type="binding site" evidence="15">
    <location>
        <begin position="113"/>
        <end position="119"/>
    </location>
    <ligand>
        <name>ATP</name>
        <dbReference type="ChEBI" id="CHEBI:30616"/>
    </ligand>
</feature>
<evidence type="ECO:0000256" key="10">
    <source>
        <dbReference type="ARBA" id="ARBA00066633"/>
    </source>
</evidence>
<dbReference type="EC" id="6.3.2.13" evidence="10 15"/>
<feature type="binding site" evidence="15">
    <location>
        <position position="34"/>
    </location>
    <ligand>
        <name>UDP-N-acetyl-alpha-D-muramoyl-L-alanyl-D-glutamate</name>
        <dbReference type="ChEBI" id="CHEBI:83900"/>
    </ligand>
</feature>
<feature type="binding site" evidence="15">
    <location>
        <position position="188"/>
    </location>
    <ligand>
        <name>UDP-N-acetyl-alpha-D-muramoyl-L-alanyl-D-glutamate</name>
        <dbReference type="ChEBI" id="CHEBI:83900"/>
    </ligand>
</feature>
<evidence type="ECO:0000256" key="15">
    <source>
        <dbReference type="HAMAP-Rule" id="MF_00208"/>
    </source>
</evidence>
<name>A0A841Z2P8_9LIST</name>
<evidence type="ECO:0000259" key="19">
    <source>
        <dbReference type="Pfam" id="PF08245"/>
    </source>
</evidence>
<keyword evidence="3 15" id="KW-0132">Cell division</keyword>
<reference evidence="20 21" key="1">
    <citation type="submission" date="2020-03" db="EMBL/GenBank/DDBJ databases">
        <title>Soil Listeria distribution.</title>
        <authorList>
            <person name="Liao J."/>
            <person name="Wiedmann M."/>
        </authorList>
    </citation>
    <scope>NUCLEOTIDE SEQUENCE [LARGE SCALE GENOMIC DNA]</scope>
    <source>
        <strain evidence="20 21">FSL L7-1523</strain>
    </source>
</reference>
<organism evidence="20 21">
    <name type="scientific">Listeria weihenstephanensis</name>
    <dbReference type="NCBI Taxonomy" id="1006155"/>
    <lineage>
        <taxon>Bacteria</taxon>
        <taxon>Bacillati</taxon>
        <taxon>Bacillota</taxon>
        <taxon>Bacilli</taxon>
        <taxon>Bacillales</taxon>
        <taxon>Listeriaceae</taxon>
        <taxon>Listeria</taxon>
    </lineage>
</organism>
<dbReference type="PANTHER" id="PTHR23135">
    <property type="entry name" value="MUR LIGASE FAMILY MEMBER"/>
    <property type="match status" value="1"/>
</dbReference>
<evidence type="ECO:0000256" key="8">
    <source>
        <dbReference type="ARBA" id="ARBA00050251"/>
    </source>
</evidence>
<comment type="pathway">
    <text evidence="1 15 16">Cell wall biogenesis; peptidoglycan biosynthesis.</text>
</comment>
<evidence type="ECO:0000256" key="2">
    <source>
        <dbReference type="ARBA" id="ARBA00005898"/>
    </source>
</evidence>
<keyword evidence="15 20" id="KW-0436">Ligase</keyword>
<comment type="PTM">
    <text evidence="15">Carboxylation is probably crucial for Mg(2+) binding and, consequently, for the gamma-phosphate positioning of ATP.</text>
</comment>
<dbReference type="HAMAP" id="MF_00208">
    <property type="entry name" value="MurE"/>
    <property type="match status" value="1"/>
</dbReference>
<feature type="binding site" evidence="15">
    <location>
        <position position="468"/>
    </location>
    <ligand>
        <name>meso-2,6-diaminopimelate</name>
        <dbReference type="ChEBI" id="CHEBI:57791"/>
    </ligand>
</feature>
<evidence type="ECO:0000259" key="17">
    <source>
        <dbReference type="Pfam" id="PF01225"/>
    </source>
</evidence>
<dbReference type="InterPro" id="IPR036615">
    <property type="entry name" value="Mur_ligase_C_dom_sf"/>
</dbReference>
<dbReference type="FunFam" id="3.90.190.20:FF:000006">
    <property type="entry name" value="UDP-N-acetylmuramoyl-L-alanyl-D-glutamate--2,6-diaminopimelate ligase"/>
    <property type="match status" value="1"/>
</dbReference>
<dbReference type="UniPathway" id="UPA00219"/>
<dbReference type="GO" id="GO:0005737">
    <property type="term" value="C:cytoplasm"/>
    <property type="evidence" value="ECO:0007669"/>
    <property type="project" value="UniProtKB-SubCell"/>
</dbReference>
<feature type="short sequence motif" description="Meso-diaminopimelate recognition motif" evidence="15">
    <location>
        <begin position="414"/>
        <end position="417"/>
    </location>
</feature>
<feature type="binding site" evidence="15">
    <location>
        <position position="464"/>
    </location>
    <ligand>
        <name>meso-2,6-diaminopimelate</name>
        <dbReference type="ChEBI" id="CHEBI:57791"/>
    </ligand>
</feature>
<evidence type="ECO:0000256" key="4">
    <source>
        <dbReference type="ARBA" id="ARBA00022960"/>
    </source>
</evidence>
<evidence type="ECO:0000313" key="21">
    <source>
        <dbReference type="Proteomes" id="UP000564536"/>
    </source>
</evidence>
<evidence type="ECO:0000259" key="18">
    <source>
        <dbReference type="Pfam" id="PF02875"/>
    </source>
</evidence>
<dbReference type="NCBIfam" id="NF001124">
    <property type="entry name" value="PRK00139.1-2"/>
    <property type="match status" value="1"/>
</dbReference>
<comment type="caution">
    <text evidence="15">Lacks conserved residue(s) required for the propagation of feature annotation.</text>
</comment>
<keyword evidence="7 15" id="KW-0961">Cell wall biogenesis/degradation</keyword>
<evidence type="ECO:0000256" key="12">
    <source>
        <dbReference type="ARBA" id="ARBA00075482"/>
    </source>
</evidence>
<dbReference type="SUPFAM" id="SSF63418">
    <property type="entry name" value="MurE/MurF N-terminal domain"/>
    <property type="match status" value="1"/>
</dbReference>
<proteinExistence type="inferred from homology"/>
<feature type="binding site" evidence="15">
    <location>
        <position position="154"/>
    </location>
    <ligand>
        <name>UDP-N-acetyl-alpha-D-muramoyl-L-alanyl-D-glutamate</name>
        <dbReference type="ChEBI" id="CHEBI:83900"/>
    </ligand>
</feature>
<feature type="domain" description="Mur ligase C-terminal" evidence="18">
    <location>
        <begin position="341"/>
        <end position="466"/>
    </location>
</feature>
<dbReference type="GO" id="GO:0008360">
    <property type="term" value="P:regulation of cell shape"/>
    <property type="evidence" value="ECO:0007669"/>
    <property type="project" value="UniProtKB-KW"/>
</dbReference>
<dbReference type="Gene3D" id="3.90.190.20">
    <property type="entry name" value="Mur ligase, C-terminal domain"/>
    <property type="match status" value="1"/>
</dbReference>
<comment type="similarity">
    <text evidence="2 15">Belongs to the MurCDEF family. MurE subfamily.</text>
</comment>
<keyword evidence="5 15" id="KW-0573">Peptidoglycan synthesis</keyword>
<dbReference type="InterPro" id="IPR004101">
    <property type="entry name" value="Mur_ligase_C"/>
</dbReference>
<keyword evidence="15" id="KW-0460">Magnesium</keyword>
<feature type="domain" description="Mur ligase central" evidence="19">
    <location>
        <begin position="111"/>
        <end position="315"/>
    </location>
</feature>
<dbReference type="InterPro" id="IPR000713">
    <property type="entry name" value="Mur_ligase_N"/>
</dbReference>
<feature type="binding site" evidence="15">
    <location>
        <begin position="155"/>
        <end position="156"/>
    </location>
    <ligand>
        <name>UDP-N-acetyl-alpha-D-muramoyl-L-alanyl-D-glutamate</name>
        <dbReference type="ChEBI" id="CHEBI:83900"/>
    </ligand>
</feature>
<dbReference type="GO" id="GO:0008765">
    <property type="term" value="F:UDP-N-acetylmuramoylalanyl-D-glutamate-2,6-diaminopimelate ligase activity"/>
    <property type="evidence" value="ECO:0007669"/>
    <property type="project" value="UniProtKB-UniRule"/>
</dbReference>
<dbReference type="Pfam" id="PF01225">
    <property type="entry name" value="Mur_ligase"/>
    <property type="match status" value="1"/>
</dbReference>
<keyword evidence="6 15" id="KW-0131">Cell cycle</keyword>
<evidence type="ECO:0000256" key="7">
    <source>
        <dbReference type="ARBA" id="ARBA00023316"/>
    </source>
</evidence>
<evidence type="ECO:0000256" key="3">
    <source>
        <dbReference type="ARBA" id="ARBA00022618"/>
    </source>
</evidence>
<evidence type="ECO:0000256" key="11">
    <source>
        <dbReference type="ARBA" id="ARBA00072883"/>
    </source>
</evidence>
<dbReference type="GO" id="GO:0071555">
    <property type="term" value="P:cell wall organization"/>
    <property type="evidence" value="ECO:0007669"/>
    <property type="project" value="UniProtKB-KW"/>
</dbReference>
<dbReference type="Gene3D" id="3.40.1190.10">
    <property type="entry name" value="Mur-like, catalytic domain"/>
    <property type="match status" value="1"/>
</dbReference>
<sequence>MELEKLIRAIPYSQIKQADENTLHIEVQAVEQDSRQVKAGTLFVCIDGEIVDGHAFASKAQEQGAVAIVAERMLPGIAIPIILVEDGKRAMAMLAAAFYNYPTSEMNLIGITGTNGKTTVSHLVEFILSDAHVMTGLIGTMYRKIGTEILETKNTTPDSLTLQKTFRQMREEDVTTAIMEVSSHALVQGRVYGSDYDVAVFTNLSQDHLDYHKTMEEYAHAKSLLFAQLGNGYQGTPKTAIINRDDAHSQMMIDATGVNLLTYGIDNEATFKASNIQISSKGTKFDLHFQGETFSVQLKLIGKFNVYNALAAIATVYAANTKPQAIPDIISSLEKVEGVAGRFELVDAGQQFPVIVDYAHTPDGLENVLKTVCEFAKGRIFVIVGCGGDRDKGKRPQMAQIAVKYATDPIFTSDNPRTEEPMQIIEDMLAGVPEADYTVREHRQDAIQYAVKQANPDDVILIAGKGHETYQIIGDVVHDFDDRVEARAAILAKIL</sequence>
<dbReference type="Pfam" id="PF08245">
    <property type="entry name" value="Mur_ligase_M"/>
    <property type="match status" value="1"/>
</dbReference>
<dbReference type="NCBIfam" id="NF001126">
    <property type="entry name" value="PRK00139.1-4"/>
    <property type="match status" value="1"/>
</dbReference>
<comment type="subcellular location">
    <subcellularLocation>
        <location evidence="15 16">Cytoplasm</location>
    </subcellularLocation>
</comment>
<keyword evidence="15" id="KW-0963">Cytoplasm</keyword>